<dbReference type="EMBL" id="QEAO01000009">
    <property type="protein sequence ID" value="TPX35278.1"/>
    <property type="molecule type" value="Genomic_DNA"/>
</dbReference>
<sequence length="484" mass="54628">MQAYLAKNYLSGDAPTQNKKKKPKKVANATTRVVDEEVDDWKTRKPSGADEDVDETAPIIVDDAPIQDSPFKSSNWKRIQGNDDNDDEEEAQAALDARQSGRYEEDDAEDDRPRKRRRRHSSDDEQEDIRSNHRTASSPDSNRGRRRRDSSTPPPTSSHNKAKMSDGTSAGLQTSAMVKADLDKAKREQDAQLAQLGNRGGRDAETIYRDKTGRKVDVVAERAELLAQRRKRELEEEKQMEWGRGLAQTREKEEESKRLEIERHAPLAVYKDDVGYNETLKQRDRWGDPMAGLVKKPVAGKKEYPKYKGPWAPNRFGIPPGYRWDGVDRGTGFENKLFLSKNSKGATVDAAYKWSTESMQDELKFKNFSKNPFAFSHATIDRDYVFMCGQLAMKDGKFSQGTIQHETTTAMDMFGADLKELGLSFADVVKLNLFVTCLKNPAEALYLVLRTEKCFEEGKAPSSTIVGGKIEIDLTARIPKGHKL</sequence>
<dbReference type="AlphaFoldDB" id="A0A507C7H0"/>
<dbReference type="PANTHER" id="PTHR31809:SF0">
    <property type="entry name" value="BUD13 HOMOLOG"/>
    <property type="match status" value="1"/>
</dbReference>
<dbReference type="STRING" id="1806994.A0A507C7H0"/>
<comment type="similarity">
    <text evidence="1">Belongs to the CWC26 family.</text>
</comment>
<dbReference type="GeneID" id="42003462"/>
<feature type="compositionally biased region" description="Polar residues" evidence="2">
    <location>
        <begin position="166"/>
        <end position="176"/>
    </location>
</feature>
<dbReference type="Gene3D" id="3.30.1330.40">
    <property type="entry name" value="RutC-like"/>
    <property type="match status" value="1"/>
</dbReference>
<evidence type="ECO:0008006" key="5">
    <source>
        <dbReference type="Google" id="ProtNLM"/>
    </source>
</evidence>
<keyword evidence="4" id="KW-1185">Reference proteome</keyword>
<dbReference type="Proteomes" id="UP000319731">
    <property type="component" value="Unassembled WGS sequence"/>
</dbReference>
<evidence type="ECO:0000313" key="4">
    <source>
        <dbReference type="Proteomes" id="UP000319731"/>
    </source>
</evidence>
<feature type="compositionally biased region" description="Basic and acidic residues" evidence="2">
    <location>
        <begin position="180"/>
        <end position="190"/>
    </location>
</feature>
<feature type="region of interest" description="Disordered" evidence="2">
    <location>
        <begin position="1"/>
        <end position="213"/>
    </location>
</feature>
<dbReference type="GO" id="GO:0003723">
    <property type="term" value="F:RNA binding"/>
    <property type="evidence" value="ECO:0007669"/>
    <property type="project" value="TreeGrafter"/>
</dbReference>
<dbReference type="RefSeq" id="XP_031025805.1">
    <property type="nucleotide sequence ID" value="XM_031168165.1"/>
</dbReference>
<reference evidence="3 4" key="1">
    <citation type="journal article" date="2019" name="Sci. Rep.">
        <title>Comparative genomics of chytrid fungi reveal insights into the obligate biotrophic and pathogenic lifestyle of Synchytrium endobioticum.</title>
        <authorList>
            <person name="van de Vossenberg B.T.L.H."/>
            <person name="Warris S."/>
            <person name="Nguyen H.D.T."/>
            <person name="van Gent-Pelzer M.P.E."/>
            <person name="Joly D.L."/>
            <person name="van de Geest H.C."/>
            <person name="Bonants P.J.M."/>
            <person name="Smith D.S."/>
            <person name="Levesque C.A."/>
            <person name="van der Lee T.A.J."/>
        </authorList>
    </citation>
    <scope>NUCLEOTIDE SEQUENCE [LARGE SCALE GENOMIC DNA]</scope>
    <source>
        <strain evidence="3 4">JEL517</strain>
    </source>
</reference>
<accession>A0A507C7H0</accession>
<dbReference type="CDD" id="cd00448">
    <property type="entry name" value="YjgF_YER057c_UK114_family"/>
    <property type="match status" value="1"/>
</dbReference>
<dbReference type="GO" id="GO:0070274">
    <property type="term" value="C:RES complex"/>
    <property type="evidence" value="ECO:0007669"/>
    <property type="project" value="TreeGrafter"/>
</dbReference>
<dbReference type="OrthoDB" id="6022at2759"/>
<dbReference type="InterPro" id="IPR035959">
    <property type="entry name" value="RutC-like_sf"/>
</dbReference>
<feature type="compositionally biased region" description="Basic and acidic residues" evidence="2">
    <location>
        <begin position="200"/>
        <end position="213"/>
    </location>
</feature>
<comment type="caution">
    <text evidence="3">The sequence shown here is derived from an EMBL/GenBank/DDBJ whole genome shotgun (WGS) entry which is preliminary data.</text>
</comment>
<name>A0A507C7H0_9FUNG</name>
<evidence type="ECO:0000313" key="3">
    <source>
        <dbReference type="EMBL" id="TPX35278.1"/>
    </source>
</evidence>
<protein>
    <recommendedName>
        <fullName evidence="5">Pre-mRNA-splicing factor CWC26</fullName>
    </recommendedName>
</protein>
<dbReference type="InterPro" id="IPR051112">
    <property type="entry name" value="CWC26_splicing_factor"/>
</dbReference>
<dbReference type="Pfam" id="PF01042">
    <property type="entry name" value="Ribonuc_L-PSP"/>
    <property type="match status" value="1"/>
</dbReference>
<evidence type="ECO:0000256" key="1">
    <source>
        <dbReference type="ARBA" id="ARBA00011069"/>
    </source>
</evidence>
<dbReference type="GO" id="GO:0000398">
    <property type="term" value="P:mRNA splicing, via spliceosome"/>
    <property type="evidence" value="ECO:0007669"/>
    <property type="project" value="TreeGrafter"/>
</dbReference>
<dbReference type="InterPro" id="IPR018609">
    <property type="entry name" value="Bud13"/>
</dbReference>
<dbReference type="InterPro" id="IPR006175">
    <property type="entry name" value="YjgF/YER057c/UK114"/>
</dbReference>
<dbReference type="GO" id="GO:0005684">
    <property type="term" value="C:U2-type spliceosomal complex"/>
    <property type="evidence" value="ECO:0007669"/>
    <property type="project" value="TreeGrafter"/>
</dbReference>
<dbReference type="Pfam" id="PF09736">
    <property type="entry name" value="Bud13"/>
    <property type="match status" value="1"/>
</dbReference>
<proteinExistence type="inferred from homology"/>
<organism evidence="3 4">
    <name type="scientific">Synchytrium microbalum</name>
    <dbReference type="NCBI Taxonomy" id="1806994"/>
    <lineage>
        <taxon>Eukaryota</taxon>
        <taxon>Fungi</taxon>
        <taxon>Fungi incertae sedis</taxon>
        <taxon>Chytridiomycota</taxon>
        <taxon>Chytridiomycota incertae sedis</taxon>
        <taxon>Chytridiomycetes</taxon>
        <taxon>Synchytriales</taxon>
        <taxon>Synchytriaceae</taxon>
        <taxon>Synchytrium</taxon>
    </lineage>
</organism>
<gene>
    <name evidence="3" type="ORF">SmJEL517_g02237</name>
</gene>
<evidence type="ECO:0000256" key="2">
    <source>
        <dbReference type="SAM" id="MobiDB-lite"/>
    </source>
</evidence>
<dbReference type="SUPFAM" id="SSF55298">
    <property type="entry name" value="YjgF-like"/>
    <property type="match status" value="1"/>
</dbReference>
<dbReference type="PANTHER" id="PTHR31809">
    <property type="entry name" value="BUD13 HOMOLOG"/>
    <property type="match status" value="1"/>
</dbReference>